<evidence type="ECO:0008006" key="5">
    <source>
        <dbReference type="Google" id="ProtNLM"/>
    </source>
</evidence>
<name>A0A521BE85_SACCC</name>
<gene>
    <name evidence="3" type="ORF">SAMN06265379_101897</name>
</gene>
<keyword evidence="4" id="KW-1185">Reference proteome</keyword>
<protein>
    <recommendedName>
        <fullName evidence="5">NfeD-like C-terminal, partner-binding</fullName>
    </recommendedName>
</protein>
<dbReference type="AlphaFoldDB" id="A0A521BE85"/>
<keyword evidence="2" id="KW-0812">Transmembrane</keyword>
<feature type="region of interest" description="Disordered" evidence="1">
    <location>
        <begin position="35"/>
        <end position="62"/>
    </location>
</feature>
<accession>A0A521BE85</accession>
<keyword evidence="2" id="KW-0472">Membrane</keyword>
<evidence type="ECO:0000256" key="1">
    <source>
        <dbReference type="SAM" id="MobiDB-lite"/>
    </source>
</evidence>
<dbReference type="InterPro" id="IPR012340">
    <property type="entry name" value="NA-bd_OB-fold"/>
</dbReference>
<reference evidence="3 4" key="1">
    <citation type="submission" date="2017-05" db="EMBL/GenBank/DDBJ databases">
        <authorList>
            <person name="Varghese N."/>
            <person name="Submissions S."/>
        </authorList>
    </citation>
    <scope>NUCLEOTIDE SEQUENCE [LARGE SCALE GENOMIC DNA]</scope>
    <source>
        <strain evidence="3 4">DSM 27040</strain>
    </source>
</reference>
<evidence type="ECO:0000313" key="4">
    <source>
        <dbReference type="Proteomes" id="UP000319040"/>
    </source>
</evidence>
<feature type="transmembrane region" description="Helical" evidence="2">
    <location>
        <begin position="99"/>
        <end position="122"/>
    </location>
</feature>
<sequence>MDRLLYLYIATGVFGIGVILVDFFTNAISSFQADGGDGDGADDGDDGDDGDDTEGDHDTRISDVLHTSGRAQDMELSEHEDGSYIVDYKKHKSSIILEFISWLRTLVYFAAGFGIIGTFAILTGESRISSLLWSIPVGIVTVLIFKIFKHIQNKKLDSSFRERELLNLPGEALLPITGSSMGKVRITFGSVTLERYAKLASADSPVKKGDKVVICNVDKDVVYIQKQ</sequence>
<keyword evidence="2" id="KW-1133">Transmembrane helix</keyword>
<proteinExistence type="predicted"/>
<evidence type="ECO:0000256" key="2">
    <source>
        <dbReference type="SAM" id="Phobius"/>
    </source>
</evidence>
<dbReference type="OrthoDB" id="1119033at2"/>
<dbReference type="Proteomes" id="UP000319040">
    <property type="component" value="Unassembled WGS sequence"/>
</dbReference>
<dbReference type="EMBL" id="FXTB01000001">
    <property type="protein sequence ID" value="SMO45417.1"/>
    <property type="molecule type" value="Genomic_DNA"/>
</dbReference>
<dbReference type="Gene3D" id="2.40.50.140">
    <property type="entry name" value="Nucleic acid-binding proteins"/>
    <property type="match status" value="1"/>
</dbReference>
<feature type="transmembrane region" description="Helical" evidence="2">
    <location>
        <begin position="128"/>
        <end position="148"/>
    </location>
</feature>
<evidence type="ECO:0000313" key="3">
    <source>
        <dbReference type="EMBL" id="SMO45417.1"/>
    </source>
</evidence>
<organism evidence="3 4">
    <name type="scientific">Saccharicrinis carchari</name>
    <dbReference type="NCBI Taxonomy" id="1168039"/>
    <lineage>
        <taxon>Bacteria</taxon>
        <taxon>Pseudomonadati</taxon>
        <taxon>Bacteroidota</taxon>
        <taxon>Bacteroidia</taxon>
        <taxon>Marinilabiliales</taxon>
        <taxon>Marinilabiliaceae</taxon>
        <taxon>Saccharicrinis</taxon>
    </lineage>
</organism>
<dbReference type="RefSeq" id="WP_142532217.1">
    <property type="nucleotide sequence ID" value="NZ_FXTB01000001.1"/>
</dbReference>
<feature type="transmembrane region" description="Helical" evidence="2">
    <location>
        <begin position="6"/>
        <end position="24"/>
    </location>
</feature>
<feature type="compositionally biased region" description="Acidic residues" evidence="1">
    <location>
        <begin position="36"/>
        <end position="55"/>
    </location>
</feature>